<gene>
    <name evidence="1" type="ORF">CC1G_14451</name>
</gene>
<name>D6RLU5_COPC7</name>
<dbReference type="GeneID" id="9378722"/>
<dbReference type="EMBL" id="AACS02000004">
    <property type="protein sequence ID" value="EFI27959.1"/>
    <property type="molecule type" value="Genomic_DNA"/>
</dbReference>
<dbReference type="HOGENOM" id="CLU_1602629_0_0_1"/>
<keyword evidence="2" id="KW-1185">Reference proteome</keyword>
<dbReference type="InParanoid" id="D6RLU5"/>
<comment type="caution">
    <text evidence="1">The sequence shown here is derived from an EMBL/GenBank/DDBJ whole genome shotgun (WGS) entry which is preliminary data.</text>
</comment>
<dbReference type="RefSeq" id="XP_002911453.1">
    <property type="nucleotide sequence ID" value="XM_002911407.1"/>
</dbReference>
<evidence type="ECO:0000313" key="2">
    <source>
        <dbReference type="Proteomes" id="UP000001861"/>
    </source>
</evidence>
<dbReference type="VEuPathDB" id="FungiDB:CC1G_14451"/>
<dbReference type="AlphaFoldDB" id="D6RLU5"/>
<sequence length="166" mass="18262">MNGIPDPRRSCICGATVNLAISVVLRQSSLSVNKISTLPGPDNASYFATHNKDMAALGRPSQCNQDFYRPVANGDLCNHMRLNRSVHDGHKMAVNSELLKAQNVCVNMAPALRLRISWILVGVYDIVLLRSYMEFTVTSGLRFYVCLIALAFTNGSLPDVTVYPLC</sequence>
<evidence type="ECO:0000313" key="1">
    <source>
        <dbReference type="EMBL" id="EFI27959.1"/>
    </source>
</evidence>
<reference evidence="1 2" key="1">
    <citation type="journal article" date="2010" name="Proc. Natl. Acad. Sci. U.S.A.">
        <title>Insights into evolution of multicellular fungi from the assembled chromosomes of the mushroom Coprinopsis cinerea (Coprinus cinereus).</title>
        <authorList>
            <person name="Stajich J.E."/>
            <person name="Wilke S.K."/>
            <person name="Ahren D."/>
            <person name="Au C.H."/>
            <person name="Birren B.W."/>
            <person name="Borodovsky M."/>
            <person name="Burns C."/>
            <person name="Canback B."/>
            <person name="Casselton L.A."/>
            <person name="Cheng C.K."/>
            <person name="Deng J."/>
            <person name="Dietrich F.S."/>
            <person name="Fargo D.C."/>
            <person name="Farman M.L."/>
            <person name="Gathman A.C."/>
            <person name="Goldberg J."/>
            <person name="Guigo R."/>
            <person name="Hoegger P.J."/>
            <person name="Hooker J.B."/>
            <person name="Huggins A."/>
            <person name="James T.Y."/>
            <person name="Kamada T."/>
            <person name="Kilaru S."/>
            <person name="Kodira C."/>
            <person name="Kues U."/>
            <person name="Kupfer D."/>
            <person name="Kwan H.S."/>
            <person name="Lomsadze A."/>
            <person name="Li W."/>
            <person name="Lilly W.W."/>
            <person name="Ma L.J."/>
            <person name="Mackey A.J."/>
            <person name="Manning G."/>
            <person name="Martin F."/>
            <person name="Muraguchi H."/>
            <person name="Natvig D.O."/>
            <person name="Palmerini H."/>
            <person name="Ramesh M.A."/>
            <person name="Rehmeyer C.J."/>
            <person name="Roe B.A."/>
            <person name="Shenoy N."/>
            <person name="Stanke M."/>
            <person name="Ter-Hovhannisyan V."/>
            <person name="Tunlid A."/>
            <person name="Velagapudi R."/>
            <person name="Vision T.J."/>
            <person name="Zeng Q."/>
            <person name="Zolan M.E."/>
            <person name="Pukkila P.J."/>
        </authorList>
    </citation>
    <scope>NUCLEOTIDE SEQUENCE [LARGE SCALE GENOMIC DNA]</scope>
    <source>
        <strain evidence="2">Okayama-7 / 130 / ATCC MYA-4618 / FGSC 9003</strain>
    </source>
</reference>
<dbReference type="Proteomes" id="UP000001861">
    <property type="component" value="Unassembled WGS sequence"/>
</dbReference>
<proteinExistence type="predicted"/>
<dbReference type="KEGG" id="cci:CC1G_14451"/>
<organism evidence="1 2">
    <name type="scientific">Coprinopsis cinerea (strain Okayama-7 / 130 / ATCC MYA-4618 / FGSC 9003)</name>
    <name type="common">Inky cap fungus</name>
    <name type="synonym">Hormographiella aspergillata</name>
    <dbReference type="NCBI Taxonomy" id="240176"/>
    <lineage>
        <taxon>Eukaryota</taxon>
        <taxon>Fungi</taxon>
        <taxon>Dikarya</taxon>
        <taxon>Basidiomycota</taxon>
        <taxon>Agaricomycotina</taxon>
        <taxon>Agaricomycetes</taxon>
        <taxon>Agaricomycetidae</taxon>
        <taxon>Agaricales</taxon>
        <taxon>Agaricineae</taxon>
        <taxon>Psathyrellaceae</taxon>
        <taxon>Coprinopsis</taxon>
    </lineage>
</organism>
<accession>D6RLU5</accession>
<protein>
    <submittedName>
        <fullName evidence="1">Uncharacterized protein</fullName>
    </submittedName>
</protein>